<sequence>MKALLLIAATTLSLSLSAETLHLGDNVRVIAINGKPVPAYVDTITLTKGPQQITVRYDVLFEADADSHAFIRSELHQLQFEAKGSGDYYLNAPTPLTAKEGKMLANQPQFTLQDQSRQSVNHSLKSHTELFNQMQPAGNQF</sequence>
<evidence type="ECO:0000256" key="3">
    <source>
        <dbReference type="SAM" id="SignalP"/>
    </source>
</evidence>
<evidence type="ECO:0000313" key="5">
    <source>
        <dbReference type="Proteomes" id="UP000199527"/>
    </source>
</evidence>
<keyword evidence="5" id="KW-1185">Reference proteome</keyword>
<dbReference type="EMBL" id="FNEM01000024">
    <property type="protein sequence ID" value="SDK27714.1"/>
    <property type="molecule type" value="Genomic_DNA"/>
</dbReference>
<evidence type="ECO:0000313" key="4">
    <source>
        <dbReference type="EMBL" id="SDK27714.1"/>
    </source>
</evidence>
<dbReference type="OrthoDB" id="6402633at2"/>
<keyword evidence="2 3" id="KW-0732">Signal</keyword>
<dbReference type="RefSeq" id="WP_090368144.1">
    <property type="nucleotide sequence ID" value="NZ_FNEM01000024.1"/>
</dbReference>
<reference evidence="5" key="1">
    <citation type="submission" date="2016-10" db="EMBL/GenBank/DDBJ databases">
        <authorList>
            <person name="Varghese N."/>
            <person name="Submissions S."/>
        </authorList>
    </citation>
    <scope>NUCLEOTIDE SEQUENCE [LARGE SCALE GENOMIC DNA]</scope>
    <source>
        <strain evidence="5">DSM 23317</strain>
    </source>
</reference>
<dbReference type="AlphaFoldDB" id="A0A1G9ALL9"/>
<dbReference type="InterPro" id="IPR018635">
    <property type="entry name" value="UPF0319"/>
</dbReference>
<dbReference type="Pfam" id="PF09829">
    <property type="entry name" value="DUF2057"/>
    <property type="match status" value="1"/>
</dbReference>
<dbReference type="PANTHER" id="PTHR38108:SF1">
    <property type="entry name" value="UPF0319 PROTEIN YCCT"/>
    <property type="match status" value="1"/>
</dbReference>
<comment type="similarity">
    <text evidence="1">Belongs to the UPF0319 family.</text>
</comment>
<feature type="signal peptide" evidence="3">
    <location>
        <begin position="1"/>
        <end position="18"/>
    </location>
</feature>
<dbReference type="Proteomes" id="UP000199527">
    <property type="component" value="Unassembled WGS sequence"/>
</dbReference>
<evidence type="ECO:0008006" key="6">
    <source>
        <dbReference type="Google" id="ProtNLM"/>
    </source>
</evidence>
<accession>A0A1G9ALL9</accession>
<protein>
    <recommendedName>
        <fullName evidence="6">DUF2057 domain-containing protein</fullName>
    </recommendedName>
</protein>
<proteinExistence type="inferred from homology"/>
<evidence type="ECO:0000256" key="2">
    <source>
        <dbReference type="ARBA" id="ARBA00022729"/>
    </source>
</evidence>
<gene>
    <name evidence="4" type="ORF">SAMN04488540_1247</name>
</gene>
<dbReference type="PANTHER" id="PTHR38108">
    <property type="entry name" value="UPF0319 PROTEIN YCCT"/>
    <property type="match status" value="1"/>
</dbReference>
<feature type="chain" id="PRO_5011546435" description="DUF2057 domain-containing protein" evidence="3">
    <location>
        <begin position="19"/>
        <end position="141"/>
    </location>
</feature>
<evidence type="ECO:0000256" key="1">
    <source>
        <dbReference type="ARBA" id="ARBA00008490"/>
    </source>
</evidence>
<organism evidence="4 5">
    <name type="scientific">Ferrimonas sediminum</name>
    <dbReference type="NCBI Taxonomy" id="718193"/>
    <lineage>
        <taxon>Bacteria</taxon>
        <taxon>Pseudomonadati</taxon>
        <taxon>Pseudomonadota</taxon>
        <taxon>Gammaproteobacteria</taxon>
        <taxon>Alteromonadales</taxon>
        <taxon>Ferrimonadaceae</taxon>
        <taxon>Ferrimonas</taxon>
    </lineage>
</organism>
<name>A0A1G9ALL9_9GAMM</name>